<feature type="non-terminal residue" evidence="1">
    <location>
        <position position="63"/>
    </location>
</feature>
<dbReference type="Proteomes" id="UP000824469">
    <property type="component" value="Unassembled WGS sequence"/>
</dbReference>
<name>A0AA38G016_TAXCH</name>
<dbReference type="AlphaFoldDB" id="A0AA38G016"/>
<organism evidence="1 2">
    <name type="scientific">Taxus chinensis</name>
    <name type="common">Chinese yew</name>
    <name type="synonym">Taxus wallichiana var. chinensis</name>
    <dbReference type="NCBI Taxonomy" id="29808"/>
    <lineage>
        <taxon>Eukaryota</taxon>
        <taxon>Viridiplantae</taxon>
        <taxon>Streptophyta</taxon>
        <taxon>Embryophyta</taxon>
        <taxon>Tracheophyta</taxon>
        <taxon>Spermatophyta</taxon>
        <taxon>Pinopsida</taxon>
        <taxon>Pinidae</taxon>
        <taxon>Conifers II</taxon>
        <taxon>Cupressales</taxon>
        <taxon>Taxaceae</taxon>
        <taxon>Taxus</taxon>
    </lineage>
</organism>
<accession>A0AA38G016</accession>
<evidence type="ECO:0000313" key="1">
    <source>
        <dbReference type="EMBL" id="KAH9313767.1"/>
    </source>
</evidence>
<reference evidence="1 2" key="1">
    <citation type="journal article" date="2021" name="Nat. Plants">
        <title>The Taxus genome provides insights into paclitaxel biosynthesis.</title>
        <authorList>
            <person name="Xiong X."/>
            <person name="Gou J."/>
            <person name="Liao Q."/>
            <person name="Li Y."/>
            <person name="Zhou Q."/>
            <person name="Bi G."/>
            <person name="Li C."/>
            <person name="Du R."/>
            <person name="Wang X."/>
            <person name="Sun T."/>
            <person name="Guo L."/>
            <person name="Liang H."/>
            <person name="Lu P."/>
            <person name="Wu Y."/>
            <person name="Zhang Z."/>
            <person name="Ro D.K."/>
            <person name="Shang Y."/>
            <person name="Huang S."/>
            <person name="Yan J."/>
        </authorList>
    </citation>
    <scope>NUCLEOTIDE SEQUENCE [LARGE SCALE GENOMIC DNA]</scope>
    <source>
        <strain evidence="1">Ta-2019</strain>
    </source>
</reference>
<evidence type="ECO:0000313" key="2">
    <source>
        <dbReference type="Proteomes" id="UP000824469"/>
    </source>
</evidence>
<comment type="caution">
    <text evidence="1">The sequence shown here is derived from an EMBL/GenBank/DDBJ whole genome shotgun (WGS) entry which is preliminary data.</text>
</comment>
<proteinExistence type="predicted"/>
<protein>
    <submittedName>
        <fullName evidence="1">Uncharacterized protein</fullName>
    </submittedName>
</protein>
<sequence>MMPSILVCDKQEYRITLKVKMSTMIVITTKGTIIRMRDALKEVMIEVKDTVVDSGAKAVVVDE</sequence>
<gene>
    <name evidence="1" type="ORF">KI387_022394</name>
</gene>
<keyword evidence="2" id="KW-1185">Reference proteome</keyword>
<dbReference type="EMBL" id="JAHRHJ020000005">
    <property type="protein sequence ID" value="KAH9313767.1"/>
    <property type="molecule type" value="Genomic_DNA"/>
</dbReference>